<sequence length="440" mass="53566">MPLKFNTCRSPIINDRGNLFISFFNFENTNNKNGFIGFRIFHYFFLYKEYTEFPVLTKFEWNFGGSIVAVSGEWDSFQRFFPLTTSYNQIHIYIYVHLYPGKYKYRFYQNNRWTLSGDLGLTGFGNEAYHEEDTQRYNKFFQVKTSTLDLPSFLDLGDLRAVNEKIVYFYPYKGITYTPPMYFKFVRENLPKIEKFWTNKYLHHDICLSFYVYLNHIFFFSWSKLNEILYPKIPTLWVRLKEKNFNLIFLNEYEKTMKYSEKHFAIDPNRCFSLEKYETKLLIFSSYYFAPKFFKPDPNDMAYIPRLHFIIFWENERIRMFSHRGNQCFSFKGCVPVEINAVSRILDKNETKDPYYERDQSRPGLNYITKIKKIPEKKRQRYTRFLRKNSPLSQYAYKERIKKTFFGNPKNRWIVRCEKKCYCKSSVVVHPHTYHFKYGF</sequence>
<evidence type="ECO:0000259" key="1">
    <source>
        <dbReference type="Pfam" id="PF16561"/>
    </source>
</evidence>
<dbReference type="Gene3D" id="2.60.40.10">
    <property type="entry name" value="Immunoglobulins"/>
    <property type="match status" value="1"/>
</dbReference>
<dbReference type="InterPro" id="IPR014756">
    <property type="entry name" value="Ig_E-set"/>
</dbReference>
<dbReference type="InterPro" id="IPR032640">
    <property type="entry name" value="AMPK1_CBM"/>
</dbReference>
<evidence type="ECO:0000313" key="2">
    <source>
        <dbReference type="EMBL" id="AFP65220.1"/>
    </source>
</evidence>
<reference evidence="2 3" key="1">
    <citation type="journal article" date="2012" name="Genome Biol. Evol.">
        <title>Nucleomorph genome sequence of the cryptophyte alga Chroomonas mesostigmatica CCMP1168 reveals lineage-specific gene loss and genome complexity.</title>
        <authorList>
            <person name="Moore C.E."/>
            <person name="Curtis B."/>
            <person name="Mills T."/>
            <person name="Tanifuji G."/>
            <person name="Archibald J.M."/>
        </authorList>
    </citation>
    <scope>NUCLEOTIDE SEQUENCE [LARGE SCALE GENOMIC DNA]</scope>
    <source>
        <strain evidence="2 3">CCMP1168</strain>
    </source>
</reference>
<keyword evidence="2" id="KW-0542">Nucleomorph</keyword>
<evidence type="ECO:0000313" key="3">
    <source>
        <dbReference type="Proteomes" id="UP000243348"/>
    </source>
</evidence>
<protein>
    <submittedName>
        <fullName evidence="2">AMP-activated protein kinase, beta 2</fullName>
    </submittedName>
</protein>
<name>J7G9Q3_9CRYP</name>
<dbReference type="InterPro" id="IPR013783">
    <property type="entry name" value="Ig-like_fold"/>
</dbReference>
<dbReference type="AlphaFoldDB" id="J7G9Q3"/>
<feature type="domain" description="AMP-activated protein kinase glycogen-binding" evidence="1">
    <location>
        <begin position="57"/>
        <end position="119"/>
    </location>
</feature>
<dbReference type="SUPFAM" id="SSF81296">
    <property type="entry name" value="E set domains"/>
    <property type="match status" value="1"/>
</dbReference>
<dbReference type="Proteomes" id="UP000243348">
    <property type="component" value="Nucleomorph 1"/>
</dbReference>
<geneLocation type="nucleomorph" evidence="2"/>
<dbReference type="GO" id="GO:0016301">
    <property type="term" value="F:kinase activity"/>
    <property type="evidence" value="ECO:0007669"/>
    <property type="project" value="UniProtKB-KW"/>
</dbReference>
<keyword evidence="2" id="KW-0808">Transferase</keyword>
<organism evidence="2 3">
    <name type="scientific">Chroomonas mesostigmatica CCMP1168</name>
    <dbReference type="NCBI Taxonomy" id="1195612"/>
    <lineage>
        <taxon>Eukaryota</taxon>
        <taxon>Cryptophyceae</taxon>
        <taxon>Pyrenomonadales</taxon>
        <taxon>Chroomonadaceae</taxon>
        <taxon>Chroomonas</taxon>
    </lineage>
</organism>
<dbReference type="CDD" id="cd02859">
    <property type="entry name" value="E_set_AMPKbeta_like_N"/>
    <property type="match status" value="1"/>
</dbReference>
<gene>
    <name evidence="2" type="primary">kin(aaB)</name>
    <name evidence="2" type="ORF">CMESO_17</name>
</gene>
<proteinExistence type="predicted"/>
<dbReference type="EMBL" id="CP003680">
    <property type="protein sequence ID" value="AFP65220.1"/>
    <property type="molecule type" value="Genomic_DNA"/>
</dbReference>
<keyword evidence="2" id="KW-0418">Kinase</keyword>
<dbReference type="Pfam" id="PF16561">
    <property type="entry name" value="AMPK1_CBM"/>
    <property type="match status" value="1"/>
</dbReference>
<accession>J7G9Q3</accession>